<gene>
    <name evidence="3" type="ORF">GQ55_8G209000</name>
</gene>
<dbReference type="Proteomes" id="UP000244336">
    <property type="component" value="Chromosome 8"/>
</dbReference>
<dbReference type="PANTHER" id="PTHR45125:SF44">
    <property type="entry name" value="OS07G0554400 PROTEIN"/>
    <property type="match status" value="1"/>
</dbReference>
<proteinExistence type="predicted"/>
<evidence type="ECO:0000313" key="3">
    <source>
        <dbReference type="EMBL" id="PUZ45277.1"/>
    </source>
</evidence>
<evidence type="ECO:0000259" key="2">
    <source>
        <dbReference type="Pfam" id="PF14303"/>
    </source>
</evidence>
<keyword evidence="4" id="KW-1185">Reference proteome</keyword>
<sequence>MASLPNASNFYTFYQTPSTVRIPIAKIRDSKQREEHSSTGNAQAAVLSHLCRAPPTPKPRSPPILPDPQSLALASQICPTPAPAPPQIAPPPPTRHRPRSPGGPPADTAFAGRAFLRRSPAGAPPAEGGRPTPPVCLIASAGAHRPPPAVPSSAAGQGVMDDDYNLGSSSADWGGGGGGELTATPPEQQQHHHPPAGAAGAARAVRPNQKRSKNFSTAEDEALVQAWLGVGADPAQGGERAAYWRRIHDRYHSRRGFQSDRNQNSITHRWSTIHESVGRFERCLARVQGTGQDGVSTQDEIMQALALYKSEDQNNKSFQFLHCWNLLRTHQKWIDRSSQKPSHKKQKTTPSSSPSCALEDTEAAAQECEVPRQPTGTMDEDVEQLSPEGNNSVDWGGGDLVVSLPEEEHWPIGVVTRAVRRNQKRTKNFSNKEDEMLVVAWLNVGVDPVQGSERTAYWKRIFDYYHSHKDCESDRNQNSIMHRWSTIQESVSKFERCLTRIQGTSQNGVTTQDEIMHALALFKSEDQNNKSFQFLHCWNLLRTHHKWIDRSSQISSQKFPHTSSLKKQKTAPSSSPSLCTPCALEDGEAATKECEVSIQPIGRNKENENLQQGGDSLYLEAIDEAATQECEISMQPMDRNKEGENLQQGGGSLSLEPIDNLLAKEKEAHAEKERKKNETAYALEQERVALEQMRAANEAKSLETRSKELDLKSKELDLKIMLEEERIMALDISAMSGPQQQYYKSLQNEIITRRFNRSG</sequence>
<dbReference type="PANTHER" id="PTHR45125">
    <property type="entry name" value="F21J9.4-RELATED"/>
    <property type="match status" value="1"/>
</dbReference>
<feature type="compositionally biased region" description="Low complexity" evidence="1">
    <location>
        <begin position="117"/>
        <end position="130"/>
    </location>
</feature>
<organism evidence="3 4">
    <name type="scientific">Panicum hallii var. hallii</name>
    <dbReference type="NCBI Taxonomy" id="1504633"/>
    <lineage>
        <taxon>Eukaryota</taxon>
        <taxon>Viridiplantae</taxon>
        <taxon>Streptophyta</taxon>
        <taxon>Embryophyta</taxon>
        <taxon>Tracheophyta</taxon>
        <taxon>Spermatophyta</taxon>
        <taxon>Magnoliopsida</taxon>
        <taxon>Liliopsida</taxon>
        <taxon>Poales</taxon>
        <taxon>Poaceae</taxon>
        <taxon>PACMAD clade</taxon>
        <taxon>Panicoideae</taxon>
        <taxon>Panicodae</taxon>
        <taxon>Paniceae</taxon>
        <taxon>Panicinae</taxon>
        <taxon>Panicum</taxon>
        <taxon>Panicum sect. Panicum</taxon>
    </lineage>
</organism>
<feature type="compositionally biased region" description="Low complexity" evidence="1">
    <location>
        <begin position="195"/>
        <end position="207"/>
    </location>
</feature>
<feature type="compositionally biased region" description="Pro residues" evidence="1">
    <location>
        <begin position="80"/>
        <end position="93"/>
    </location>
</feature>
<feature type="region of interest" description="Disordered" evidence="1">
    <location>
        <begin position="559"/>
        <end position="578"/>
    </location>
</feature>
<protein>
    <recommendedName>
        <fullName evidence="2">No apical meristem-associated C-terminal domain-containing protein</fullName>
    </recommendedName>
</protein>
<name>A0A2T7CPJ9_9POAL</name>
<dbReference type="Gramene" id="PUZ45277">
    <property type="protein sequence ID" value="PUZ45277"/>
    <property type="gene ID" value="GQ55_8G209000"/>
</dbReference>
<evidence type="ECO:0000313" key="4">
    <source>
        <dbReference type="Proteomes" id="UP000244336"/>
    </source>
</evidence>
<dbReference type="OrthoDB" id="691997at2759"/>
<dbReference type="Pfam" id="PF14303">
    <property type="entry name" value="NAM-associated"/>
    <property type="match status" value="2"/>
</dbReference>
<accession>A0A2T7CPJ9</accession>
<feature type="compositionally biased region" description="Pro residues" evidence="1">
    <location>
        <begin position="54"/>
        <end position="66"/>
    </location>
</feature>
<feature type="domain" description="No apical meristem-associated C-terminal" evidence="2">
    <location>
        <begin position="316"/>
        <end position="370"/>
    </location>
</feature>
<reference evidence="3 4" key="1">
    <citation type="submission" date="2018-04" db="EMBL/GenBank/DDBJ databases">
        <title>WGS assembly of Panicum hallii var. hallii HAL2.</title>
        <authorList>
            <person name="Lovell J."/>
            <person name="Jenkins J."/>
            <person name="Lowry D."/>
            <person name="Mamidi S."/>
            <person name="Sreedasyam A."/>
            <person name="Weng X."/>
            <person name="Barry K."/>
            <person name="Bonette J."/>
            <person name="Campitelli B."/>
            <person name="Daum C."/>
            <person name="Gordon S."/>
            <person name="Gould B."/>
            <person name="Lipzen A."/>
            <person name="MacQueen A."/>
            <person name="Palacio-Mejia J."/>
            <person name="Plott C."/>
            <person name="Shakirov E."/>
            <person name="Shu S."/>
            <person name="Yoshinaga Y."/>
            <person name="Zane M."/>
            <person name="Rokhsar D."/>
            <person name="Grimwood J."/>
            <person name="Schmutz J."/>
            <person name="Juenger T."/>
        </authorList>
    </citation>
    <scope>NUCLEOTIDE SEQUENCE [LARGE SCALE GENOMIC DNA]</scope>
    <source>
        <strain evidence="4">cv. HAL2</strain>
    </source>
</reference>
<evidence type="ECO:0000256" key="1">
    <source>
        <dbReference type="SAM" id="MobiDB-lite"/>
    </source>
</evidence>
<dbReference type="EMBL" id="CM009756">
    <property type="protein sequence ID" value="PUZ45277.1"/>
    <property type="molecule type" value="Genomic_DNA"/>
</dbReference>
<dbReference type="InterPro" id="IPR029466">
    <property type="entry name" value="NAM-associated_C"/>
</dbReference>
<feature type="region of interest" description="Disordered" evidence="1">
    <location>
        <begin position="30"/>
        <end position="216"/>
    </location>
</feature>
<dbReference type="STRING" id="1504633.A0A2T7CPJ9"/>
<dbReference type="AlphaFoldDB" id="A0A2T7CPJ9"/>
<feature type="region of interest" description="Disordered" evidence="1">
    <location>
        <begin position="335"/>
        <end position="395"/>
    </location>
</feature>
<feature type="domain" description="No apical meristem-associated C-terminal" evidence="2">
    <location>
        <begin position="530"/>
        <end position="678"/>
    </location>
</feature>